<dbReference type="SUPFAM" id="SSF75005">
    <property type="entry name" value="Arabinanase/levansucrase/invertase"/>
    <property type="match status" value="1"/>
</dbReference>
<evidence type="ECO:0000313" key="1">
    <source>
        <dbReference type="EMBL" id="MXY92415.1"/>
    </source>
</evidence>
<protein>
    <recommendedName>
        <fullName evidence="2">Glycosyl hydrolase family 32 N-terminal domain-containing protein</fullName>
    </recommendedName>
</protein>
<comment type="caution">
    <text evidence="1">The sequence shown here is derived from an EMBL/GenBank/DDBJ whole genome shotgun (WGS) entry which is preliminary data.</text>
</comment>
<sequence length="500" mass="56210">MSSSTTAHTGPIDIGARLEPLIDDFLIAELTDPLELRLHPPVKREVVLQTDAPCEGNACLYRTVFQDRDGRFRMYYGAWHYVMGGDRINYPHPYYVCYAESTDGKRWSKPDLGLVEFEGNRNNNIVLAPDSFPGIDISAGDTAVFPDTNPACQEGSEYKAIVPAKSPRALYALRSPDGFNFSFMRRQNEDIPDPVITEGYFDSLNLAFWDDYRGEYRAYFRDFRGGAPHGVRGIKTATSADFLNWSQPEWLDYGDSPEQPLYTNQIRPYPRAPHIFFGFPMRYIDRGWLPQTDNLPGLEHRRERSAAHPRYGSVVTDGLFMSSRDGLNFKRWGEAYIRPGPNVVDSWVYSDNCIAWGLIETEADSPGAPPELSLYVVEGYWTGSSMNVRRYTTRIDGFVSLHAPLAGGSCLTKPLIFSGRRLVLNFATSAAGSLRVEIQDHEGIPVPGFSLDDSDEIFGDAIDRTANWAGGNDLSALSGRPVRIRFVLKDADLYSIQFRE</sequence>
<dbReference type="InterPro" id="IPR023296">
    <property type="entry name" value="Glyco_hydro_beta-prop_sf"/>
</dbReference>
<dbReference type="EMBL" id="VXRG01000031">
    <property type="protein sequence ID" value="MXY92415.1"/>
    <property type="molecule type" value="Genomic_DNA"/>
</dbReference>
<dbReference type="AlphaFoldDB" id="A0A6B0YQJ2"/>
<evidence type="ECO:0008006" key="2">
    <source>
        <dbReference type="Google" id="ProtNLM"/>
    </source>
</evidence>
<proteinExistence type="predicted"/>
<gene>
    <name evidence="1" type="ORF">F4Y42_03095</name>
</gene>
<name>A0A6B0YQJ2_9CHLR</name>
<organism evidence="1">
    <name type="scientific">Caldilineaceae bacterium SB0664_bin_27</name>
    <dbReference type="NCBI Taxonomy" id="2605260"/>
    <lineage>
        <taxon>Bacteria</taxon>
        <taxon>Bacillati</taxon>
        <taxon>Chloroflexota</taxon>
        <taxon>Caldilineae</taxon>
        <taxon>Caldilineales</taxon>
        <taxon>Caldilineaceae</taxon>
    </lineage>
</organism>
<accession>A0A6B0YQJ2</accession>
<reference evidence="1" key="1">
    <citation type="submission" date="2019-09" db="EMBL/GenBank/DDBJ databases">
        <title>Characterisation of the sponge microbiome using genome-centric metagenomics.</title>
        <authorList>
            <person name="Engelberts J.P."/>
            <person name="Robbins S.J."/>
            <person name="De Goeij J.M."/>
            <person name="Aranda M."/>
            <person name="Bell S.C."/>
            <person name="Webster N.S."/>
        </authorList>
    </citation>
    <scope>NUCLEOTIDE SEQUENCE</scope>
    <source>
        <strain evidence="1">SB0664_bin_27</strain>
    </source>
</reference>
<dbReference type="Gene3D" id="2.115.10.20">
    <property type="entry name" value="Glycosyl hydrolase domain, family 43"/>
    <property type="match status" value="1"/>
</dbReference>